<evidence type="ECO:0000313" key="9">
    <source>
        <dbReference type="Proteomes" id="UP000436822"/>
    </source>
</evidence>
<dbReference type="InterPro" id="IPR013325">
    <property type="entry name" value="RNA_pol_sigma_r2"/>
</dbReference>
<dbReference type="OrthoDB" id="9780326at2"/>
<accession>A0A6N6JHK1</accession>
<dbReference type="Proteomes" id="UP000436822">
    <property type="component" value="Unassembled WGS sequence"/>
</dbReference>
<evidence type="ECO:0000259" key="7">
    <source>
        <dbReference type="Pfam" id="PF08281"/>
    </source>
</evidence>
<reference evidence="8 9" key="1">
    <citation type="submission" date="2019-12" db="EMBL/GenBank/DDBJ databases">
        <title>Litoreibacter badius sp. nov., a novel bacteriochlorophyll a-containing bacterium in the genus Litoreibacter.</title>
        <authorList>
            <person name="Kanamuro M."/>
            <person name="Takabe Y."/>
            <person name="Mori K."/>
            <person name="Takaichi S."/>
            <person name="Hanada S."/>
        </authorList>
    </citation>
    <scope>NUCLEOTIDE SEQUENCE [LARGE SCALE GENOMIC DNA]</scope>
    <source>
        <strain evidence="8 9">K6</strain>
    </source>
</reference>
<dbReference type="SUPFAM" id="SSF88946">
    <property type="entry name" value="Sigma2 domain of RNA polymerase sigma factors"/>
    <property type="match status" value="1"/>
</dbReference>
<dbReference type="InterPro" id="IPR036388">
    <property type="entry name" value="WH-like_DNA-bd_sf"/>
</dbReference>
<comment type="caution">
    <text evidence="8">The sequence shown here is derived from an EMBL/GenBank/DDBJ whole genome shotgun (WGS) entry which is preliminary data.</text>
</comment>
<evidence type="ECO:0000256" key="3">
    <source>
        <dbReference type="ARBA" id="ARBA00023082"/>
    </source>
</evidence>
<dbReference type="Gene3D" id="1.10.10.10">
    <property type="entry name" value="Winged helix-like DNA-binding domain superfamily/Winged helix DNA-binding domain"/>
    <property type="match status" value="1"/>
</dbReference>
<dbReference type="InterPro" id="IPR039425">
    <property type="entry name" value="RNA_pol_sigma-70-like"/>
</dbReference>
<dbReference type="GO" id="GO:0006352">
    <property type="term" value="P:DNA-templated transcription initiation"/>
    <property type="evidence" value="ECO:0007669"/>
    <property type="project" value="InterPro"/>
</dbReference>
<dbReference type="RefSeq" id="WP_159807324.1">
    <property type="nucleotide sequence ID" value="NZ_BLJE01000002.1"/>
</dbReference>
<dbReference type="CDD" id="cd06171">
    <property type="entry name" value="Sigma70_r4"/>
    <property type="match status" value="1"/>
</dbReference>
<dbReference type="NCBIfam" id="NF009176">
    <property type="entry name" value="PRK12524.1"/>
    <property type="match status" value="1"/>
</dbReference>
<keyword evidence="3" id="KW-0731">Sigma factor</keyword>
<dbReference type="Gene3D" id="1.10.1740.10">
    <property type="match status" value="1"/>
</dbReference>
<evidence type="ECO:0000256" key="2">
    <source>
        <dbReference type="ARBA" id="ARBA00023015"/>
    </source>
</evidence>
<keyword evidence="2" id="KW-0805">Transcription regulation</keyword>
<dbReference type="GO" id="GO:0003677">
    <property type="term" value="F:DNA binding"/>
    <property type="evidence" value="ECO:0007669"/>
    <property type="project" value="UniProtKB-KW"/>
</dbReference>
<dbReference type="InterPro" id="IPR007627">
    <property type="entry name" value="RNA_pol_sigma70_r2"/>
</dbReference>
<evidence type="ECO:0000256" key="4">
    <source>
        <dbReference type="ARBA" id="ARBA00023125"/>
    </source>
</evidence>
<evidence type="ECO:0000256" key="1">
    <source>
        <dbReference type="ARBA" id="ARBA00010641"/>
    </source>
</evidence>
<dbReference type="InterPro" id="IPR013324">
    <property type="entry name" value="RNA_pol_sigma_r3/r4-like"/>
</dbReference>
<protein>
    <submittedName>
        <fullName evidence="8">RNA polymerase sigma subunit ECF family protein</fullName>
    </submittedName>
</protein>
<dbReference type="Pfam" id="PF08281">
    <property type="entry name" value="Sigma70_r4_2"/>
    <property type="match status" value="1"/>
</dbReference>
<feature type="domain" description="RNA polymerase sigma factor 70 region 4 type 2" evidence="7">
    <location>
        <begin position="128"/>
        <end position="180"/>
    </location>
</feature>
<dbReference type="InterPro" id="IPR014284">
    <property type="entry name" value="RNA_pol_sigma-70_dom"/>
</dbReference>
<comment type="similarity">
    <text evidence="1">Belongs to the sigma-70 factor family. ECF subfamily.</text>
</comment>
<keyword evidence="9" id="KW-1185">Reference proteome</keyword>
<evidence type="ECO:0000259" key="6">
    <source>
        <dbReference type="Pfam" id="PF04542"/>
    </source>
</evidence>
<organism evidence="8 9">
    <name type="scientific">Litoreibacter roseus</name>
    <dbReference type="NCBI Taxonomy" id="2601869"/>
    <lineage>
        <taxon>Bacteria</taxon>
        <taxon>Pseudomonadati</taxon>
        <taxon>Pseudomonadota</taxon>
        <taxon>Alphaproteobacteria</taxon>
        <taxon>Rhodobacterales</taxon>
        <taxon>Roseobacteraceae</taxon>
        <taxon>Litoreibacter</taxon>
    </lineage>
</organism>
<evidence type="ECO:0000256" key="5">
    <source>
        <dbReference type="ARBA" id="ARBA00023163"/>
    </source>
</evidence>
<dbReference type="Pfam" id="PF04542">
    <property type="entry name" value="Sigma70_r2"/>
    <property type="match status" value="1"/>
</dbReference>
<gene>
    <name evidence="8" type="ORF">KIN_24910</name>
</gene>
<dbReference type="InterPro" id="IPR013249">
    <property type="entry name" value="RNA_pol_sigma70_r4_t2"/>
</dbReference>
<dbReference type="SUPFAM" id="SSF88659">
    <property type="entry name" value="Sigma3 and sigma4 domains of RNA polymerase sigma factors"/>
    <property type="match status" value="1"/>
</dbReference>
<dbReference type="GO" id="GO:0016987">
    <property type="term" value="F:sigma factor activity"/>
    <property type="evidence" value="ECO:0007669"/>
    <property type="project" value="UniProtKB-KW"/>
</dbReference>
<dbReference type="AlphaFoldDB" id="A0A6N6JHK1"/>
<proteinExistence type="inferred from homology"/>
<dbReference type="PANTHER" id="PTHR43133:SF8">
    <property type="entry name" value="RNA POLYMERASE SIGMA FACTOR HI_1459-RELATED"/>
    <property type="match status" value="1"/>
</dbReference>
<dbReference type="PANTHER" id="PTHR43133">
    <property type="entry name" value="RNA POLYMERASE ECF-TYPE SIGMA FACTO"/>
    <property type="match status" value="1"/>
</dbReference>
<keyword evidence="4" id="KW-0238">DNA-binding</keyword>
<feature type="domain" description="RNA polymerase sigma-70 region 2" evidence="6">
    <location>
        <begin position="34"/>
        <end position="100"/>
    </location>
</feature>
<keyword evidence="5" id="KW-0804">Transcription</keyword>
<name>A0A6N6JHK1_9RHOB</name>
<dbReference type="NCBIfam" id="TIGR02937">
    <property type="entry name" value="sigma70-ECF"/>
    <property type="match status" value="1"/>
</dbReference>
<evidence type="ECO:0000313" key="8">
    <source>
        <dbReference type="EMBL" id="GFE65417.1"/>
    </source>
</evidence>
<sequence>MTWPFTRRARETWTDAELLAAFAAGDARAASLLTERLAPPLLRFATRLLSDPVEAEDVVQDAMIKLWHIAPDWQDGGAKVSTWLYQVARNLCIDRLRKRRGTDLEDADQVLDERPSVQEHLIEKDRYDALQMALNDLPARQRQAVILRHIEGLSNPEIAIILEIGVEAVESLTARGKRNLASALASRKGELGYE</sequence>
<dbReference type="EMBL" id="BLJE01000002">
    <property type="protein sequence ID" value="GFE65417.1"/>
    <property type="molecule type" value="Genomic_DNA"/>
</dbReference>